<dbReference type="InterPro" id="IPR045864">
    <property type="entry name" value="aa-tRNA-synth_II/BPL/LPL"/>
</dbReference>
<proteinExistence type="inferred from homology"/>
<evidence type="ECO:0000256" key="7">
    <source>
        <dbReference type="HAMAP-Rule" id="MF_00555"/>
    </source>
</evidence>
<keyword evidence="3 7" id="KW-0028">Amino-acid biosynthesis</keyword>
<dbReference type="SUPFAM" id="SSF55681">
    <property type="entry name" value="Class II aaRS and biotin synthetases"/>
    <property type="match status" value="1"/>
</dbReference>
<dbReference type="GO" id="GO:0005829">
    <property type="term" value="C:cytosol"/>
    <property type="evidence" value="ECO:0007669"/>
    <property type="project" value="TreeGrafter"/>
</dbReference>
<evidence type="ECO:0000313" key="13">
    <source>
        <dbReference type="Proteomes" id="UP000472355"/>
    </source>
</evidence>
<evidence type="ECO:0000256" key="5">
    <source>
        <dbReference type="ARBA" id="ARBA00022840"/>
    </source>
</evidence>
<dbReference type="CDD" id="cd00645">
    <property type="entry name" value="AsnA"/>
    <property type="match status" value="1"/>
</dbReference>
<dbReference type="InterPro" id="IPR004618">
    <property type="entry name" value="AsnA"/>
</dbReference>
<organism evidence="10 13">
    <name type="scientific">Clostridium botulinum</name>
    <dbReference type="NCBI Taxonomy" id="1491"/>
    <lineage>
        <taxon>Bacteria</taxon>
        <taxon>Bacillati</taxon>
        <taxon>Bacillota</taxon>
        <taxon>Clostridia</taxon>
        <taxon>Eubacteriales</taxon>
        <taxon>Clostridiaceae</taxon>
        <taxon>Clostridium</taxon>
    </lineage>
</organism>
<dbReference type="RefSeq" id="WP_012449506.1">
    <property type="nucleotide sequence ID" value="NZ_CP010520.1"/>
</dbReference>
<feature type="domain" description="Aminoacyl-transfer RNA synthetases class-II family profile" evidence="9">
    <location>
        <begin position="27"/>
        <end position="328"/>
    </location>
</feature>
<gene>
    <name evidence="7" type="primary">asnA</name>
    <name evidence="10" type="ORF">EXM65_02270</name>
    <name evidence="11" type="ORF">FC774_14475</name>
    <name evidence="12" type="ORF">FDB51_14205</name>
</gene>
<dbReference type="Proteomes" id="UP000472355">
    <property type="component" value="Unassembled WGS sequence"/>
</dbReference>
<evidence type="ECO:0000256" key="4">
    <source>
        <dbReference type="ARBA" id="ARBA00022741"/>
    </source>
</evidence>
<dbReference type="UniPathway" id="UPA00134">
    <property type="reaction ID" value="UER00194"/>
</dbReference>
<dbReference type="Pfam" id="PF03590">
    <property type="entry name" value="AsnA"/>
    <property type="match status" value="1"/>
</dbReference>
<dbReference type="OrthoDB" id="9766088at2"/>
<evidence type="ECO:0000313" key="12">
    <source>
        <dbReference type="EMBL" id="NFN36246.1"/>
    </source>
</evidence>
<evidence type="ECO:0000256" key="1">
    <source>
        <dbReference type="ARBA" id="ARBA00022490"/>
    </source>
</evidence>
<dbReference type="NCBIfam" id="TIGR00669">
    <property type="entry name" value="asnA"/>
    <property type="match status" value="1"/>
</dbReference>
<reference evidence="10 13" key="1">
    <citation type="submission" date="2019-02" db="EMBL/GenBank/DDBJ databases">
        <title>Genome sequencing of Clostridium botulinum clinical isolates.</title>
        <authorList>
            <person name="Brunt J."/>
            <person name="Van Vliet A.H.M."/>
            <person name="Stringer S.C."/>
            <person name="Grant K.A."/>
            <person name="Carter A.C."/>
            <person name="Peck M.W."/>
        </authorList>
    </citation>
    <scope>NUCLEOTIDE SEQUENCE [LARGE SCALE GENOMIC DNA]</scope>
    <source>
        <strain evidence="10 13">H113700579</strain>
    </source>
</reference>
<keyword evidence="2 7" id="KW-0436">Ligase</keyword>
<protein>
    <recommendedName>
        <fullName evidence="7 8">Aspartate--ammonia ligase</fullName>
        <ecNumber evidence="7 8">6.3.1.1</ecNumber>
    </recommendedName>
    <alternativeName>
        <fullName evidence="7">Asparagine synthetase A</fullName>
    </alternativeName>
</protein>
<evidence type="ECO:0000256" key="8">
    <source>
        <dbReference type="NCBIfam" id="TIGR00669"/>
    </source>
</evidence>
<comment type="pathway">
    <text evidence="7">Amino-acid biosynthesis; L-asparagine biosynthesis; L-asparagine from L-aspartate (ammonia route): step 1/1.</text>
</comment>
<evidence type="ECO:0000313" key="14">
    <source>
        <dbReference type="Proteomes" id="UP000473681"/>
    </source>
</evidence>
<dbReference type="InterPro" id="IPR006195">
    <property type="entry name" value="aa-tRNA-synth_II"/>
</dbReference>
<dbReference type="AlphaFoldDB" id="A0A0C2SFI1"/>
<keyword evidence="5 7" id="KW-0067">ATP-binding</keyword>
<comment type="catalytic activity">
    <reaction evidence="7">
        <text>L-aspartate + NH4(+) + ATP = L-asparagine + AMP + diphosphate + H(+)</text>
        <dbReference type="Rhea" id="RHEA:11372"/>
        <dbReference type="ChEBI" id="CHEBI:15378"/>
        <dbReference type="ChEBI" id="CHEBI:28938"/>
        <dbReference type="ChEBI" id="CHEBI:29991"/>
        <dbReference type="ChEBI" id="CHEBI:30616"/>
        <dbReference type="ChEBI" id="CHEBI:33019"/>
        <dbReference type="ChEBI" id="CHEBI:58048"/>
        <dbReference type="ChEBI" id="CHEBI:456215"/>
        <dbReference type="EC" id="6.3.1.1"/>
    </reaction>
</comment>
<name>A0A0C2SFI1_CLOBO</name>
<dbReference type="GO" id="GO:0070981">
    <property type="term" value="P:L-asparagine biosynthetic process"/>
    <property type="evidence" value="ECO:0007669"/>
    <property type="project" value="UniProtKB-UniRule"/>
</dbReference>
<evidence type="ECO:0000313" key="15">
    <source>
        <dbReference type="Proteomes" id="UP000476820"/>
    </source>
</evidence>
<dbReference type="PIRSF" id="PIRSF001555">
    <property type="entry name" value="Asp_ammon_ligase"/>
    <property type="match status" value="1"/>
</dbReference>
<comment type="similarity">
    <text evidence="7">Belongs to the class-II aminoacyl-tRNA synthetase family. AsnA subfamily.</text>
</comment>
<evidence type="ECO:0000256" key="2">
    <source>
        <dbReference type="ARBA" id="ARBA00022598"/>
    </source>
</evidence>
<dbReference type="PANTHER" id="PTHR30073">
    <property type="entry name" value="ASPARTATE--AMMONIA LIGASE"/>
    <property type="match status" value="1"/>
</dbReference>
<dbReference type="PROSITE" id="PS50862">
    <property type="entry name" value="AA_TRNA_LIGASE_II"/>
    <property type="match status" value="1"/>
</dbReference>
<dbReference type="GO" id="GO:0016740">
    <property type="term" value="F:transferase activity"/>
    <property type="evidence" value="ECO:0007669"/>
    <property type="project" value="UniProtKB-ARBA"/>
</dbReference>
<keyword evidence="4 7" id="KW-0547">Nucleotide-binding</keyword>
<comment type="caution">
    <text evidence="10">The sequence shown here is derived from an EMBL/GenBank/DDBJ whole genome shotgun (WGS) entry which is preliminary data.</text>
</comment>
<accession>A0A0C2SFI1</accession>
<sequence>MNIENVIIPEGYKSKNSLIETEVHIKKIKDFFERALAESLNLTRVSAPLFVEPQTGMNDNLNGSERPVSFDVLATGKDVQIVHSLAKWKRYSLYRYGFEAGEGLYTDMNAIRRDEDLDNLHSIYVDQWDWEKIIDKEDRNLDTLKDIVKKIYTVFKKAEDFACKESMDEEKFLPEDIFFITTQELEDMYPGKTGKEREDLIAKEKGAVFIMQIGDVLKSGEKHDGRSPDYDDWTMNGDIIFYYPILERAFEVSSMGIRVDEKALLRQLKEANCEDRKNLEFHKMLLEGKLPYTIGGGIGQSRICMFFLKKAHIGEVQASIWDEKNLNACEKYGIRLL</sequence>
<evidence type="ECO:0000313" key="10">
    <source>
        <dbReference type="EMBL" id="NFA41434.1"/>
    </source>
</evidence>
<evidence type="ECO:0000256" key="3">
    <source>
        <dbReference type="ARBA" id="ARBA00022605"/>
    </source>
</evidence>
<dbReference type="Proteomes" id="UP000476820">
    <property type="component" value="Unassembled WGS sequence"/>
</dbReference>
<dbReference type="GO" id="GO:0140096">
    <property type="term" value="F:catalytic activity, acting on a protein"/>
    <property type="evidence" value="ECO:0007669"/>
    <property type="project" value="UniProtKB-ARBA"/>
</dbReference>
<keyword evidence="1 7" id="KW-0963">Cytoplasm</keyword>
<dbReference type="GO" id="GO:0005524">
    <property type="term" value="F:ATP binding"/>
    <property type="evidence" value="ECO:0007669"/>
    <property type="project" value="UniProtKB-UniRule"/>
</dbReference>
<dbReference type="EMBL" id="SGKU01000004">
    <property type="protein sequence ID" value="NFA41434.1"/>
    <property type="molecule type" value="Genomic_DNA"/>
</dbReference>
<dbReference type="Gene3D" id="3.30.930.10">
    <property type="entry name" value="Bira Bifunctional Protein, Domain 2"/>
    <property type="match status" value="1"/>
</dbReference>
<evidence type="ECO:0000256" key="6">
    <source>
        <dbReference type="ARBA" id="ARBA00022888"/>
    </source>
</evidence>
<dbReference type="PANTHER" id="PTHR30073:SF5">
    <property type="entry name" value="ASPARTATE--AMMONIA LIGASE"/>
    <property type="match status" value="1"/>
</dbReference>
<dbReference type="Proteomes" id="UP000473681">
    <property type="component" value="Unassembled WGS sequence"/>
</dbReference>
<reference evidence="14 15" key="2">
    <citation type="submission" date="2019-04" db="EMBL/GenBank/DDBJ databases">
        <title>Genome sequencing of Clostridium botulinum Groups I-IV and Clostridium butyricum.</title>
        <authorList>
            <person name="Brunt J."/>
            <person name="Van Vliet A.H.M."/>
            <person name="Stringer S.C."/>
            <person name="Carter A.T."/>
            <person name="Peck M.W."/>
        </authorList>
    </citation>
    <scope>NUCLEOTIDE SEQUENCE [LARGE SCALE GENOMIC DNA]</scope>
    <source>
        <strain evidence="11 15">1605</strain>
        <strain evidence="12 14">CB-K-33E</strain>
    </source>
</reference>
<evidence type="ECO:0000313" key="11">
    <source>
        <dbReference type="EMBL" id="NFF89056.1"/>
    </source>
</evidence>
<dbReference type="EMBL" id="SWVK01000021">
    <property type="protein sequence ID" value="NFN36246.1"/>
    <property type="molecule type" value="Genomic_DNA"/>
</dbReference>
<dbReference type="HAMAP" id="MF_00555">
    <property type="entry name" value="AsnA"/>
    <property type="match status" value="1"/>
</dbReference>
<dbReference type="EC" id="6.3.1.1" evidence="7 8"/>
<dbReference type="EMBL" id="SWOV01000048">
    <property type="protein sequence ID" value="NFF89056.1"/>
    <property type="molecule type" value="Genomic_DNA"/>
</dbReference>
<evidence type="ECO:0000259" key="9">
    <source>
        <dbReference type="PROSITE" id="PS50862"/>
    </source>
</evidence>
<comment type="subcellular location">
    <subcellularLocation>
        <location evidence="7">Cytoplasm</location>
    </subcellularLocation>
</comment>
<keyword evidence="6 7" id="KW-0061">Asparagine biosynthesis</keyword>
<dbReference type="GO" id="GO:0004071">
    <property type="term" value="F:aspartate-ammonia ligase activity"/>
    <property type="evidence" value="ECO:0007669"/>
    <property type="project" value="UniProtKB-UniRule"/>
</dbReference>